<keyword evidence="2" id="KW-0472">Membrane</keyword>
<feature type="region of interest" description="Disordered" evidence="1">
    <location>
        <begin position="198"/>
        <end position="300"/>
    </location>
</feature>
<organism evidence="3 4">
    <name type="scientific">Mycobacterium novum</name>
    <dbReference type="NCBI Taxonomy" id="2492438"/>
    <lineage>
        <taxon>Bacteria</taxon>
        <taxon>Bacillati</taxon>
        <taxon>Actinomycetota</taxon>
        <taxon>Actinomycetes</taxon>
        <taxon>Mycobacteriales</taxon>
        <taxon>Mycobacteriaceae</taxon>
        <taxon>Mycobacterium</taxon>
    </lineage>
</organism>
<evidence type="ECO:0000256" key="2">
    <source>
        <dbReference type="SAM" id="Phobius"/>
    </source>
</evidence>
<dbReference type="InterPro" id="IPR049726">
    <property type="entry name" value="TtfA-like_core"/>
</dbReference>
<dbReference type="EMBL" id="AP022562">
    <property type="protein sequence ID" value="BBX12391.1"/>
    <property type="molecule type" value="Genomic_DNA"/>
</dbReference>
<evidence type="ECO:0000313" key="4">
    <source>
        <dbReference type="Proteomes" id="UP000466997"/>
    </source>
</evidence>
<evidence type="ECO:0000256" key="1">
    <source>
        <dbReference type="SAM" id="MobiDB-lite"/>
    </source>
</evidence>
<accession>A0A7I7JME6</accession>
<reference evidence="3 4" key="1">
    <citation type="journal article" date="2019" name="Emerg. Microbes Infect.">
        <title>Comprehensive subspecies identification of 175 nontuberculous mycobacteria species based on 7547 genomic profiles.</title>
        <authorList>
            <person name="Matsumoto Y."/>
            <person name="Kinjo T."/>
            <person name="Motooka D."/>
            <person name="Nabeya D."/>
            <person name="Jung N."/>
            <person name="Uechi K."/>
            <person name="Horii T."/>
            <person name="Iida T."/>
            <person name="Fujita J."/>
            <person name="Nakamura S."/>
        </authorList>
    </citation>
    <scope>NUCLEOTIDE SEQUENCE [LARGE SCALE GENOMIC DNA]</scope>
    <source>
        <strain evidence="3 4">JCM 6391</strain>
    </source>
</reference>
<feature type="compositionally biased region" description="Low complexity" evidence="1">
    <location>
        <begin position="243"/>
        <end position="265"/>
    </location>
</feature>
<proteinExistence type="predicted"/>
<dbReference type="KEGG" id="mnm:MNVM_14720"/>
<sequence>MVPLWFTLSALCFVGAGVLLYVDLDQRRGRSRRRRSWARSQGFDFELESTEILQRWKRGVISTAGDAPVRNVVLGQIRGEAVYIFDLDEVATVIALHRKVSTNVVVDVRLKGLKEPRENDIWLLGAIGPRMVYSTNLDAARRACDRRMVTFAHTAPDCAEIMWNEANWTLVSMPITSTRAQWDEGLRSVRQFNDLLRVLPPTPRREPFEAATGAAKPASRRNGQPSRPLGSGGAADSAEDSAADQASSPSRASAPPAGNTAAAAEPRSRRRAARDEQSGMLHAPSPGAGRNGRQTAHYQR</sequence>
<feature type="transmembrane region" description="Helical" evidence="2">
    <location>
        <begin position="6"/>
        <end position="24"/>
    </location>
</feature>
<evidence type="ECO:0008006" key="5">
    <source>
        <dbReference type="Google" id="ProtNLM"/>
    </source>
</evidence>
<dbReference type="InterPro" id="IPR049724">
    <property type="entry name" value="Treh_trans_TtfA"/>
</dbReference>
<dbReference type="Proteomes" id="UP000466997">
    <property type="component" value="Chromosome"/>
</dbReference>
<dbReference type="AlphaFoldDB" id="A0A7I7JME6"/>
<keyword evidence="2" id="KW-1133">Transmembrane helix</keyword>
<evidence type="ECO:0000313" key="3">
    <source>
        <dbReference type="EMBL" id="BBX12391.1"/>
    </source>
</evidence>
<dbReference type="CDD" id="cd21904">
    <property type="entry name" value="TtfA-like"/>
    <property type="match status" value="1"/>
</dbReference>
<protein>
    <recommendedName>
        <fullName evidence="5">Secreted protein</fullName>
    </recommendedName>
</protein>
<dbReference type="RefSeq" id="WP_013827291.1">
    <property type="nucleotide sequence ID" value="NZ_AP022562.1"/>
</dbReference>
<keyword evidence="4" id="KW-1185">Reference proteome</keyword>
<gene>
    <name evidence="3" type="ORF">MNVM_14720</name>
</gene>
<dbReference type="NCBIfam" id="NF041276">
    <property type="entry name" value="treh_trans_TtfA"/>
    <property type="match status" value="1"/>
</dbReference>
<name>A0A7I7JME6_9MYCO</name>
<keyword evidence="2" id="KW-0812">Transmembrane</keyword>